<keyword evidence="2" id="KW-0812">Transmembrane</keyword>
<reference evidence="3" key="2">
    <citation type="submission" date="2020-09" db="EMBL/GenBank/DDBJ databases">
        <authorList>
            <person name="Sun Q."/>
            <person name="Zhou Y."/>
        </authorList>
    </citation>
    <scope>NUCLEOTIDE SEQUENCE</scope>
    <source>
        <strain evidence="3">CGMCC 1.15758</strain>
    </source>
</reference>
<evidence type="ECO:0000256" key="1">
    <source>
        <dbReference type="SAM" id="MobiDB-lite"/>
    </source>
</evidence>
<dbReference type="Proteomes" id="UP000636949">
    <property type="component" value="Unassembled WGS sequence"/>
</dbReference>
<protein>
    <recommendedName>
        <fullName evidence="5">DotA/TraY family protein</fullName>
    </recommendedName>
</protein>
<accession>A0A8J2Z2V4</accession>
<feature type="transmembrane region" description="Helical" evidence="2">
    <location>
        <begin position="631"/>
        <end position="656"/>
    </location>
</feature>
<keyword evidence="2" id="KW-1133">Transmembrane helix</keyword>
<feature type="transmembrane region" description="Helical" evidence="2">
    <location>
        <begin position="90"/>
        <end position="111"/>
    </location>
</feature>
<feature type="compositionally biased region" description="Basic and acidic residues" evidence="1">
    <location>
        <begin position="772"/>
        <end position="787"/>
    </location>
</feature>
<keyword evidence="2" id="KW-0472">Membrane</keyword>
<organism evidence="3 4">
    <name type="scientific">Cysteiniphilum litorale</name>
    <dbReference type="NCBI Taxonomy" id="2056700"/>
    <lineage>
        <taxon>Bacteria</taxon>
        <taxon>Pseudomonadati</taxon>
        <taxon>Pseudomonadota</taxon>
        <taxon>Gammaproteobacteria</taxon>
        <taxon>Thiotrichales</taxon>
        <taxon>Fastidiosibacteraceae</taxon>
        <taxon>Cysteiniphilum</taxon>
    </lineage>
</organism>
<evidence type="ECO:0000256" key="2">
    <source>
        <dbReference type="SAM" id="Phobius"/>
    </source>
</evidence>
<sequence>MGGFDWSDLGHNWGFVYRLIQLLFGDFIKQYGQTSSDNAGSMYTIITHLGYWSCYAGLLLLGVVLFSSFWNIWRISEDNTQQAKSMTVQVWKALIVGIFIAPIGMGGTSVAQRVGVIKTALIGDSFANIAYKSTVAEMLKPPVLSAGAINPTRLSNDILQAEVCTLAIQAHDGKANLDMKEIYHNGEIKPVMANTNALILLGEYNRALGEYKSLKVTNNSYELMQNLYFGENGICGSINFPALANGTSFKTQVVNEQSTRLREAVINLVNNIAPSAELLTSLSVDKNTGGIKIADNGDENAQEQAKRAQEIYLNAVNRYIQEVQAIPGKIQTNVLDDSSFVDFIDESGWGLGVLWWKVLADIQSSFVSNAIAYSSTMSANIIPVCQIGWWSWFGSNKYCVTDENYKILTSNLLYMQKKNNDAIIDNINISKDAKTSAEISNACSASGCSFERVDGIIGDSLNWLLVKYTGSEKYLTSLDNYDYKTITDIKNQQSIFTVSADLGSSLFKSYMYLYGGSVLFKVGAGVAHGASQTIIGKFGAAIATEGVASILEWMSTTFYSWATALMVPTNTLLVILPFTPIIIWGMLLISYFIMLIEAFIAINLGMALWVVPDEQFISGRVIRTIMMLCSLLLRPFLFVVGLASAYALSPIALTIWNTLFFWGTGTVVGGSFYTQFFYISVYIYGLIKFAMICYNVSFIMPDKILQWMGSGYGDVSAFGSAADFTNPSMGGGSAGGGVLSNPHATKAIAELSRVAKASADVIKNNKANPDNRITHEQAYRERYGDKN</sequence>
<feature type="transmembrane region" description="Helical" evidence="2">
    <location>
        <begin position="589"/>
        <end position="611"/>
    </location>
</feature>
<dbReference type="InterPro" id="IPR027628">
    <property type="entry name" value="DotA_TraY"/>
</dbReference>
<comment type="caution">
    <text evidence="3">The sequence shown here is derived from an EMBL/GenBank/DDBJ whole genome shotgun (WGS) entry which is preliminary data.</text>
</comment>
<evidence type="ECO:0008006" key="5">
    <source>
        <dbReference type="Google" id="ProtNLM"/>
    </source>
</evidence>
<dbReference type="RefSeq" id="WP_117002075.1">
    <property type="nucleotide sequence ID" value="NZ_BMJS01000005.1"/>
</dbReference>
<gene>
    <name evidence="3" type="ORF">GCM10010995_07090</name>
</gene>
<dbReference type="AlphaFoldDB" id="A0A8J2Z2V4"/>
<proteinExistence type="predicted"/>
<feature type="transmembrane region" description="Helical" evidence="2">
    <location>
        <begin position="676"/>
        <end position="698"/>
    </location>
</feature>
<feature type="transmembrane region" description="Helical" evidence="2">
    <location>
        <begin position="49"/>
        <end position="70"/>
    </location>
</feature>
<name>A0A8J2Z2V4_9GAMM</name>
<dbReference type="NCBIfam" id="TIGR04346">
    <property type="entry name" value="DotA_TraY"/>
    <property type="match status" value="1"/>
</dbReference>
<dbReference type="EMBL" id="BMJS01000005">
    <property type="protein sequence ID" value="GGF92527.1"/>
    <property type="molecule type" value="Genomic_DNA"/>
</dbReference>
<keyword evidence="4" id="KW-1185">Reference proteome</keyword>
<reference evidence="3" key="1">
    <citation type="journal article" date="2014" name="Int. J. Syst. Evol. Microbiol.">
        <title>Complete genome sequence of Corynebacterium casei LMG S-19264T (=DSM 44701T), isolated from a smear-ripened cheese.</title>
        <authorList>
            <consortium name="US DOE Joint Genome Institute (JGI-PGF)"/>
            <person name="Walter F."/>
            <person name="Albersmeier A."/>
            <person name="Kalinowski J."/>
            <person name="Ruckert C."/>
        </authorList>
    </citation>
    <scope>NUCLEOTIDE SEQUENCE</scope>
    <source>
        <strain evidence="3">CGMCC 1.15758</strain>
    </source>
</reference>
<feature type="region of interest" description="Disordered" evidence="1">
    <location>
        <begin position="765"/>
        <end position="787"/>
    </location>
</feature>
<dbReference type="OrthoDB" id="7010241at2"/>
<evidence type="ECO:0000313" key="4">
    <source>
        <dbReference type="Proteomes" id="UP000636949"/>
    </source>
</evidence>
<evidence type="ECO:0000313" key="3">
    <source>
        <dbReference type="EMBL" id="GGF92527.1"/>
    </source>
</evidence>
<feature type="transmembrane region" description="Helical" evidence="2">
    <location>
        <begin position="558"/>
        <end position="583"/>
    </location>
</feature>